<dbReference type="AlphaFoldDB" id="A0A0R3TED2"/>
<comment type="function">
    <text evidence="2">May mediate accelerated ATP-independent bidirectional transbilayer migration of phospholipids upon binding calcium ions that results in a loss of phospholipid asymmetry in the plasma membrane.</text>
</comment>
<dbReference type="PANTHER" id="PTHR23248">
    <property type="entry name" value="PHOSPHOLIPID SCRAMBLASE-RELATED"/>
    <property type="match status" value="1"/>
</dbReference>
<dbReference type="GO" id="GO:0005886">
    <property type="term" value="C:plasma membrane"/>
    <property type="evidence" value="ECO:0007669"/>
    <property type="project" value="TreeGrafter"/>
</dbReference>
<keyword evidence="2" id="KW-0106">Calcium</keyword>
<keyword evidence="2" id="KW-0449">Lipoprotein</keyword>
<gene>
    <name evidence="3" type="ORF">HNAJ_LOCUS5419</name>
</gene>
<dbReference type="Pfam" id="PF03803">
    <property type="entry name" value="Scramblase"/>
    <property type="match status" value="1"/>
</dbReference>
<evidence type="ECO:0000313" key="5">
    <source>
        <dbReference type="WBParaSite" id="HNAJ_0000542101-mRNA-1"/>
    </source>
</evidence>
<name>A0A0R3TED2_RODNA</name>
<reference evidence="3 4" key="2">
    <citation type="submission" date="2018-11" db="EMBL/GenBank/DDBJ databases">
        <authorList>
            <consortium name="Pathogen Informatics"/>
        </authorList>
    </citation>
    <scope>NUCLEOTIDE SEQUENCE [LARGE SCALE GENOMIC DNA]</scope>
</reference>
<comment type="cofactor">
    <cofactor evidence="2">
        <name>Ca(2+)</name>
        <dbReference type="ChEBI" id="CHEBI:29108"/>
    </cofactor>
</comment>
<evidence type="ECO:0000256" key="1">
    <source>
        <dbReference type="ARBA" id="ARBA00005350"/>
    </source>
</evidence>
<dbReference type="PANTHER" id="PTHR23248:SF63">
    <property type="entry name" value="PHOSPHOLIPID SCRAMBLASE"/>
    <property type="match status" value="1"/>
</dbReference>
<dbReference type="InterPro" id="IPR005552">
    <property type="entry name" value="Scramblase"/>
</dbReference>
<sequence>MARKPTCAVPKWTILDPNDNALLRIVGPPSCYLVCFPWISFTDRLQFKIQSADSQAELGIIRKEWAGFMREMFTDADDFSVACK</sequence>
<dbReference type="EMBL" id="UZAE01004612">
    <property type="protein sequence ID" value="VDO01279.1"/>
    <property type="molecule type" value="Genomic_DNA"/>
</dbReference>
<evidence type="ECO:0000256" key="2">
    <source>
        <dbReference type="RuleBase" id="RU363116"/>
    </source>
</evidence>
<reference evidence="5" key="1">
    <citation type="submission" date="2017-02" db="UniProtKB">
        <authorList>
            <consortium name="WormBaseParasite"/>
        </authorList>
    </citation>
    <scope>IDENTIFICATION</scope>
</reference>
<proteinExistence type="inferred from homology"/>
<dbReference type="GO" id="GO:0017128">
    <property type="term" value="F:phospholipid scramblase activity"/>
    <property type="evidence" value="ECO:0007669"/>
    <property type="project" value="InterPro"/>
</dbReference>
<evidence type="ECO:0000313" key="3">
    <source>
        <dbReference type="EMBL" id="VDO01279.1"/>
    </source>
</evidence>
<dbReference type="OrthoDB" id="191150at2759"/>
<keyword evidence="2" id="KW-0564">Palmitate</keyword>
<comment type="similarity">
    <text evidence="1 2">Belongs to the phospholipid scramblase family.</text>
</comment>
<evidence type="ECO:0000313" key="4">
    <source>
        <dbReference type="Proteomes" id="UP000278807"/>
    </source>
</evidence>
<protein>
    <recommendedName>
        <fullName evidence="2">Phospholipid scramblase</fullName>
    </recommendedName>
</protein>
<dbReference type="WBParaSite" id="HNAJ_0000542101-mRNA-1">
    <property type="protein sequence ID" value="HNAJ_0000542101-mRNA-1"/>
    <property type="gene ID" value="HNAJ_0000542101"/>
</dbReference>
<organism evidence="5">
    <name type="scientific">Rodentolepis nana</name>
    <name type="common">Dwarf tapeworm</name>
    <name type="synonym">Hymenolepis nana</name>
    <dbReference type="NCBI Taxonomy" id="102285"/>
    <lineage>
        <taxon>Eukaryota</taxon>
        <taxon>Metazoa</taxon>
        <taxon>Spiralia</taxon>
        <taxon>Lophotrochozoa</taxon>
        <taxon>Platyhelminthes</taxon>
        <taxon>Cestoda</taxon>
        <taxon>Eucestoda</taxon>
        <taxon>Cyclophyllidea</taxon>
        <taxon>Hymenolepididae</taxon>
        <taxon>Rodentolepis</taxon>
    </lineage>
</organism>
<keyword evidence="4" id="KW-1185">Reference proteome</keyword>
<dbReference type="Proteomes" id="UP000278807">
    <property type="component" value="Unassembled WGS sequence"/>
</dbReference>
<accession>A0A0R3TED2</accession>